<name>A0A1G9K3L5_9HYPH</name>
<keyword evidence="1" id="KW-0472">Membrane</keyword>
<reference evidence="3" key="1">
    <citation type="submission" date="2016-10" db="EMBL/GenBank/DDBJ databases">
        <authorList>
            <person name="Varghese N."/>
            <person name="Submissions S."/>
        </authorList>
    </citation>
    <scope>NUCLEOTIDE SEQUENCE [LARGE SCALE GENOMIC DNA]</scope>
    <source>
        <strain evidence="3">CGMCC 1.11022</strain>
    </source>
</reference>
<gene>
    <name evidence="2" type="ORF">SAMN05428953_13728</name>
</gene>
<accession>A0A1G9K3L5</accession>
<keyword evidence="1" id="KW-0812">Transmembrane</keyword>
<protein>
    <submittedName>
        <fullName evidence="2">Uncharacterized protein</fullName>
    </submittedName>
</protein>
<evidence type="ECO:0000313" key="2">
    <source>
        <dbReference type="EMBL" id="SDL44397.1"/>
    </source>
</evidence>
<organism evidence="2 3">
    <name type="scientific">Mesorhizobium muleiense</name>
    <dbReference type="NCBI Taxonomy" id="1004279"/>
    <lineage>
        <taxon>Bacteria</taxon>
        <taxon>Pseudomonadati</taxon>
        <taxon>Pseudomonadota</taxon>
        <taxon>Alphaproteobacteria</taxon>
        <taxon>Hyphomicrobiales</taxon>
        <taxon>Phyllobacteriaceae</taxon>
        <taxon>Mesorhizobium</taxon>
    </lineage>
</organism>
<evidence type="ECO:0000313" key="3">
    <source>
        <dbReference type="Proteomes" id="UP000198894"/>
    </source>
</evidence>
<dbReference type="Proteomes" id="UP000198894">
    <property type="component" value="Unassembled WGS sequence"/>
</dbReference>
<evidence type="ECO:0000256" key="1">
    <source>
        <dbReference type="SAM" id="Phobius"/>
    </source>
</evidence>
<feature type="transmembrane region" description="Helical" evidence="1">
    <location>
        <begin position="12"/>
        <end position="32"/>
    </location>
</feature>
<feature type="transmembrane region" description="Helical" evidence="1">
    <location>
        <begin position="85"/>
        <end position="104"/>
    </location>
</feature>
<dbReference type="EMBL" id="FNEE01000037">
    <property type="protein sequence ID" value="SDL44397.1"/>
    <property type="molecule type" value="Genomic_DNA"/>
</dbReference>
<sequence length="110" mass="11815">MFAKNYDASRPELFYPCLLSGTLGASLGWAAGIFISPYGDGEREAFASLGKLVYGFLSGYAFSKIDPLVIALLKPEAAATSSPALIYATVALVAFLTSLALTYISRSYWR</sequence>
<dbReference type="RefSeq" id="WP_091600491.1">
    <property type="nucleotide sequence ID" value="NZ_FNEE01000037.1"/>
</dbReference>
<keyword evidence="3" id="KW-1185">Reference proteome</keyword>
<proteinExistence type="predicted"/>
<dbReference type="AlphaFoldDB" id="A0A1G9K3L5"/>
<keyword evidence="1" id="KW-1133">Transmembrane helix</keyword>